<sequence>MELYLDSADLKEIKEAFQLGFLTGLTTTPTFMHREGIRDLDATIVELSKIVPVLQIEALGETAADIVADAERQLALGLDPKRTVFKIPVSLEGVKACRTLVDKGLKVNVHLVYTIQQAYMAAVAGATYICVLAGRMQDQGYDALTLIGDVVELVEAYGFDSKVMFSSVRNTEHVRNAIDLGCHTITVPWKLMKALTENNFTAIGTNQFIEHTRLITVTVGQAINTINPTVTTDISLTEAIVKMTEYGFGCVTVVDEAGNLKGVFTDGDLRRKLADGGRDVLSKKMGDFEYGTPISIESTELLDAAAALFKKTSVDTILVTENGKPVGMLDIQDLKND</sequence>
<feature type="domain" description="CBS" evidence="4">
    <location>
        <begin position="223"/>
        <end position="280"/>
    </location>
</feature>
<dbReference type="SUPFAM" id="SSF51569">
    <property type="entry name" value="Aldolase"/>
    <property type="match status" value="1"/>
</dbReference>
<comment type="caution">
    <text evidence="5">The sequence shown here is derived from an EMBL/GenBank/DDBJ whole genome shotgun (WGS) entry which is preliminary data.</text>
</comment>
<dbReference type="SUPFAM" id="SSF54631">
    <property type="entry name" value="CBS-domain pair"/>
    <property type="match status" value="1"/>
</dbReference>
<dbReference type="SMART" id="SM00116">
    <property type="entry name" value="CBS"/>
    <property type="match status" value="2"/>
</dbReference>
<evidence type="ECO:0000313" key="5">
    <source>
        <dbReference type="EMBL" id="PQA58541.1"/>
    </source>
</evidence>
<dbReference type="Gene3D" id="3.10.580.10">
    <property type="entry name" value="CBS-domain"/>
    <property type="match status" value="1"/>
</dbReference>
<dbReference type="Gene3D" id="3.20.20.70">
    <property type="entry name" value="Aldolase class I"/>
    <property type="match status" value="1"/>
</dbReference>
<evidence type="ECO:0000256" key="3">
    <source>
        <dbReference type="PROSITE-ProRule" id="PRU00703"/>
    </source>
</evidence>
<gene>
    <name evidence="5" type="ORF">C5O19_02395</name>
</gene>
<dbReference type="PROSITE" id="PS51371">
    <property type="entry name" value="CBS"/>
    <property type="match status" value="1"/>
</dbReference>
<keyword evidence="6" id="KW-1185">Reference proteome</keyword>
<evidence type="ECO:0000256" key="2">
    <source>
        <dbReference type="ARBA" id="ARBA00023270"/>
    </source>
</evidence>
<keyword evidence="2" id="KW-0704">Schiff base</keyword>
<evidence type="ECO:0000259" key="4">
    <source>
        <dbReference type="PROSITE" id="PS51371"/>
    </source>
</evidence>
<dbReference type="RefSeq" id="WP_104709750.1">
    <property type="nucleotide sequence ID" value="NZ_PTRA01000001.1"/>
</dbReference>
<dbReference type="InterPro" id="IPR001585">
    <property type="entry name" value="TAL/FSA"/>
</dbReference>
<dbReference type="PANTHER" id="PTHR10683:SF40">
    <property type="entry name" value="FRUCTOSE-6-PHOSPHATE ALDOLASE 1-RELATED"/>
    <property type="match status" value="1"/>
</dbReference>
<dbReference type="InterPro" id="IPR046342">
    <property type="entry name" value="CBS_dom_sf"/>
</dbReference>
<dbReference type="Pfam" id="PF00923">
    <property type="entry name" value="TAL_FSA"/>
    <property type="match status" value="1"/>
</dbReference>
<dbReference type="OrthoDB" id="9762536at2"/>
<dbReference type="InterPro" id="IPR013785">
    <property type="entry name" value="Aldolase_TIM"/>
</dbReference>
<evidence type="ECO:0000256" key="1">
    <source>
        <dbReference type="ARBA" id="ARBA00023122"/>
    </source>
</evidence>
<keyword evidence="1 3" id="KW-0129">CBS domain</keyword>
<dbReference type="AlphaFoldDB" id="A0A2S7ILC0"/>
<accession>A0A2S7ILC0</accession>
<dbReference type="InterPro" id="IPR000644">
    <property type="entry name" value="CBS_dom"/>
</dbReference>
<protein>
    <submittedName>
        <fullName evidence="5">Transaldolase</fullName>
    </submittedName>
</protein>
<dbReference type="Pfam" id="PF00571">
    <property type="entry name" value="CBS"/>
    <property type="match status" value="2"/>
</dbReference>
<evidence type="ECO:0000313" key="6">
    <source>
        <dbReference type="Proteomes" id="UP000239590"/>
    </source>
</evidence>
<dbReference type="GO" id="GO:0005975">
    <property type="term" value="P:carbohydrate metabolic process"/>
    <property type="evidence" value="ECO:0007669"/>
    <property type="project" value="InterPro"/>
</dbReference>
<reference evidence="6" key="1">
    <citation type="submission" date="2018-02" db="EMBL/GenBank/DDBJ databases">
        <title>Genome sequencing of Solimonas sp. HR-BB.</title>
        <authorList>
            <person name="Lee Y."/>
            <person name="Jeon C.O."/>
        </authorList>
    </citation>
    <scope>NUCLEOTIDE SEQUENCE [LARGE SCALE GENOMIC DNA]</scope>
    <source>
        <strain evidence="6">HR-U</strain>
    </source>
</reference>
<proteinExistence type="predicted"/>
<name>A0A2S7ILC0_9BACT</name>
<dbReference type="Proteomes" id="UP000239590">
    <property type="component" value="Unassembled WGS sequence"/>
</dbReference>
<organism evidence="5 6">
    <name type="scientific">Siphonobacter curvatus</name>
    <dbReference type="NCBI Taxonomy" id="2094562"/>
    <lineage>
        <taxon>Bacteria</taxon>
        <taxon>Pseudomonadati</taxon>
        <taxon>Bacteroidota</taxon>
        <taxon>Cytophagia</taxon>
        <taxon>Cytophagales</taxon>
        <taxon>Cytophagaceae</taxon>
        <taxon>Siphonobacter</taxon>
    </lineage>
</organism>
<dbReference type="PANTHER" id="PTHR10683">
    <property type="entry name" value="TRANSALDOLASE"/>
    <property type="match status" value="1"/>
</dbReference>
<dbReference type="EMBL" id="PTRA01000001">
    <property type="protein sequence ID" value="PQA58541.1"/>
    <property type="molecule type" value="Genomic_DNA"/>
</dbReference>